<keyword evidence="9" id="KW-0808">Transferase</keyword>
<evidence type="ECO:0000256" key="9">
    <source>
        <dbReference type="ARBA" id="ARBA00022679"/>
    </source>
</evidence>
<evidence type="ECO:0000256" key="8">
    <source>
        <dbReference type="ARBA" id="ARBA00022553"/>
    </source>
</evidence>
<keyword evidence="8" id="KW-0597">Phosphoprotein</keyword>
<dbReference type="PRINTS" id="PR00344">
    <property type="entry name" value="BCTRLSENSOR"/>
</dbReference>
<keyword evidence="20" id="KW-1133">Transmembrane helix</keyword>
<keyword evidence="20" id="KW-0812">Transmembrane</keyword>
<keyword evidence="15" id="KW-0902">Two-component regulatory system</keyword>
<evidence type="ECO:0000256" key="17">
    <source>
        <dbReference type="ARBA" id="ARBA00024827"/>
    </source>
</evidence>
<evidence type="ECO:0000256" key="2">
    <source>
        <dbReference type="ARBA" id="ARBA00001966"/>
    </source>
</evidence>
<evidence type="ECO:0000313" key="23">
    <source>
        <dbReference type="Proteomes" id="UP000032564"/>
    </source>
</evidence>
<dbReference type="InterPro" id="IPR050482">
    <property type="entry name" value="Sensor_HK_TwoCompSys"/>
</dbReference>
<evidence type="ECO:0000256" key="3">
    <source>
        <dbReference type="ARBA" id="ARBA00004496"/>
    </source>
</evidence>
<evidence type="ECO:0000256" key="1">
    <source>
        <dbReference type="ARBA" id="ARBA00000085"/>
    </source>
</evidence>
<keyword evidence="7" id="KW-0963">Cytoplasm</keyword>
<dbReference type="EMBL" id="JWIT01000008">
    <property type="protein sequence ID" value="KJF72864.1"/>
    <property type="molecule type" value="Genomic_DNA"/>
</dbReference>
<evidence type="ECO:0000256" key="14">
    <source>
        <dbReference type="ARBA" id="ARBA00023004"/>
    </source>
</evidence>
<sequence>MTGIAGWRPTLAWQFALAGTVVLLLGMMLIGLWVTSKIESAAVRNMASGTALYVAGIVSPLTQELATGSTLSNDTRQKIFDTLSSGPLSDKLFSFKIWGKDNTIVFSSDPNLIGRKFERSAGLAIAFNGAVHAAFDALGGEEHTEEKRSGQLLLEIHSPIRDAATGKVIAVAEFYETSADLMSELDSVRHESWLVVAGVTAGMLALLFGIVAKGSRLIEEQKHALHLQVRELSQMLEINKGLRRRIDQAMQRTAALNERYLRRISAELHDGPAQLLGFAALRLDAIRAGRAREDDADMVQHSINEAVKEIRGICRGLTLPELEGLSGEEVVYRVIAAHEKTSGTLVQKHIAPLEVTSQATKICIYRFIQEALSNATRHAEAAEISVSAIETDENIVICVRDNGIGFIPRDDEGGLGLAGLEERVAGLGGRLDIVSAIGSGTSITMILPGVSRQ</sequence>
<feature type="transmembrane region" description="Helical" evidence="20">
    <location>
        <begin position="192"/>
        <end position="212"/>
    </location>
</feature>
<keyword evidence="6" id="KW-0004">4Fe-4S</keyword>
<dbReference type="InterPro" id="IPR005467">
    <property type="entry name" value="His_kinase_dom"/>
</dbReference>
<evidence type="ECO:0000256" key="20">
    <source>
        <dbReference type="SAM" id="Phobius"/>
    </source>
</evidence>
<protein>
    <recommendedName>
        <fullName evidence="5">Oxygen sensor histidine kinase NreB</fullName>
        <ecNumber evidence="4">2.7.13.3</ecNumber>
    </recommendedName>
    <alternativeName>
        <fullName evidence="18">Nitrogen regulation protein B</fullName>
    </alternativeName>
</protein>
<dbReference type="EC" id="2.7.13.3" evidence="4"/>
<dbReference type="InterPro" id="IPR003594">
    <property type="entry name" value="HATPase_dom"/>
</dbReference>
<comment type="subcellular location">
    <subcellularLocation>
        <location evidence="3">Cytoplasm</location>
    </subcellularLocation>
</comment>
<dbReference type="Pfam" id="PF07730">
    <property type="entry name" value="HisKA_3"/>
    <property type="match status" value="1"/>
</dbReference>
<keyword evidence="19" id="KW-0175">Coiled coil</keyword>
<comment type="function">
    <text evidence="17">Member of the two-component regulatory system NreB/NreC involved in the control of dissimilatory nitrate/nitrite reduction in response to oxygen. NreB functions as a direct oxygen sensor histidine kinase which is autophosphorylated, in the absence of oxygen, probably at the conserved histidine residue, and transfers its phosphate group probably to a conserved aspartate residue of NreC. NreB/NreC activates the expression of the nitrate (narGHJI) and nitrite (nir) reductase operons, as well as the putative nitrate transporter gene narT.</text>
</comment>
<dbReference type="PANTHER" id="PTHR24421:SF10">
    <property type="entry name" value="NITRATE_NITRITE SENSOR PROTEIN NARQ"/>
    <property type="match status" value="1"/>
</dbReference>
<evidence type="ECO:0000256" key="6">
    <source>
        <dbReference type="ARBA" id="ARBA00022485"/>
    </source>
</evidence>
<evidence type="ECO:0000256" key="16">
    <source>
        <dbReference type="ARBA" id="ARBA00023014"/>
    </source>
</evidence>
<evidence type="ECO:0000256" key="4">
    <source>
        <dbReference type="ARBA" id="ARBA00012438"/>
    </source>
</evidence>
<organism evidence="22 23">
    <name type="scientific">Agrobacterium arsenijevicii</name>
    <dbReference type="NCBI Taxonomy" id="1585697"/>
    <lineage>
        <taxon>Bacteria</taxon>
        <taxon>Pseudomonadati</taxon>
        <taxon>Pseudomonadota</taxon>
        <taxon>Alphaproteobacteria</taxon>
        <taxon>Hyphomicrobiales</taxon>
        <taxon>Rhizobiaceae</taxon>
        <taxon>Rhizobium/Agrobacterium group</taxon>
        <taxon>Agrobacterium</taxon>
    </lineage>
</organism>
<dbReference type="PROSITE" id="PS50109">
    <property type="entry name" value="HIS_KIN"/>
    <property type="match status" value="1"/>
</dbReference>
<feature type="domain" description="Histidine kinase" evidence="21">
    <location>
        <begin position="263"/>
        <end position="451"/>
    </location>
</feature>
<dbReference type="InterPro" id="IPR004358">
    <property type="entry name" value="Sig_transdc_His_kin-like_C"/>
</dbReference>
<feature type="coiled-coil region" evidence="19">
    <location>
        <begin position="232"/>
        <end position="259"/>
    </location>
</feature>
<dbReference type="PANTHER" id="PTHR24421">
    <property type="entry name" value="NITRATE/NITRITE SENSOR PROTEIN NARX-RELATED"/>
    <property type="match status" value="1"/>
</dbReference>
<keyword evidence="13" id="KW-0067">ATP-binding</keyword>
<evidence type="ECO:0000256" key="12">
    <source>
        <dbReference type="ARBA" id="ARBA00022777"/>
    </source>
</evidence>
<keyword evidence="16" id="KW-0411">Iron-sulfur</keyword>
<comment type="cofactor">
    <cofactor evidence="2">
        <name>[4Fe-4S] cluster</name>
        <dbReference type="ChEBI" id="CHEBI:49883"/>
    </cofactor>
</comment>
<dbReference type="CDD" id="cd16917">
    <property type="entry name" value="HATPase_UhpB-NarQ-NarX-like"/>
    <property type="match status" value="1"/>
</dbReference>
<evidence type="ECO:0000256" key="13">
    <source>
        <dbReference type="ARBA" id="ARBA00022840"/>
    </source>
</evidence>
<evidence type="ECO:0000256" key="15">
    <source>
        <dbReference type="ARBA" id="ARBA00023012"/>
    </source>
</evidence>
<evidence type="ECO:0000256" key="19">
    <source>
        <dbReference type="SAM" id="Coils"/>
    </source>
</evidence>
<dbReference type="Pfam" id="PF02518">
    <property type="entry name" value="HATPase_c"/>
    <property type="match status" value="1"/>
</dbReference>
<evidence type="ECO:0000313" key="22">
    <source>
        <dbReference type="EMBL" id="KJF72864.1"/>
    </source>
</evidence>
<keyword evidence="14" id="KW-0408">Iron</keyword>
<keyword evidence="12" id="KW-0418">Kinase</keyword>
<evidence type="ECO:0000256" key="5">
    <source>
        <dbReference type="ARBA" id="ARBA00017322"/>
    </source>
</evidence>
<dbReference type="Gene3D" id="3.30.565.10">
    <property type="entry name" value="Histidine kinase-like ATPase, C-terminal domain"/>
    <property type="match status" value="1"/>
</dbReference>
<keyword evidence="20" id="KW-0472">Membrane</keyword>
<keyword evidence="11" id="KW-0547">Nucleotide-binding</keyword>
<keyword evidence="23" id="KW-1185">Reference proteome</keyword>
<proteinExistence type="predicted"/>
<comment type="catalytic activity">
    <reaction evidence="1">
        <text>ATP + protein L-histidine = ADP + protein N-phospho-L-histidine.</text>
        <dbReference type="EC" id="2.7.13.3"/>
    </reaction>
</comment>
<gene>
    <name evidence="22" type="ORF">RP75_14565</name>
</gene>
<dbReference type="SMART" id="SM00387">
    <property type="entry name" value="HATPase_c"/>
    <property type="match status" value="1"/>
</dbReference>
<dbReference type="InterPro" id="IPR011712">
    <property type="entry name" value="Sig_transdc_His_kin_sub3_dim/P"/>
</dbReference>
<reference evidence="22 23" key="1">
    <citation type="submission" date="2014-12" db="EMBL/GenBank/DDBJ databases">
        <authorList>
            <person name="Kuzmanovic N."/>
            <person name="Pulawska J."/>
            <person name="Obradovic A."/>
        </authorList>
    </citation>
    <scope>NUCLEOTIDE SEQUENCE [LARGE SCALE GENOMIC DNA]</scope>
    <source>
        <strain evidence="22 23">KFB 330</strain>
    </source>
</reference>
<feature type="transmembrane region" description="Helical" evidence="20">
    <location>
        <begin position="12"/>
        <end position="34"/>
    </location>
</feature>
<keyword evidence="10" id="KW-0479">Metal-binding</keyword>
<dbReference type="SUPFAM" id="SSF55874">
    <property type="entry name" value="ATPase domain of HSP90 chaperone/DNA topoisomerase II/histidine kinase"/>
    <property type="match status" value="1"/>
</dbReference>
<evidence type="ECO:0000256" key="10">
    <source>
        <dbReference type="ARBA" id="ARBA00022723"/>
    </source>
</evidence>
<accession>A0ABR5D7E6</accession>
<evidence type="ECO:0000259" key="21">
    <source>
        <dbReference type="PROSITE" id="PS50109"/>
    </source>
</evidence>
<evidence type="ECO:0000256" key="11">
    <source>
        <dbReference type="ARBA" id="ARBA00022741"/>
    </source>
</evidence>
<comment type="caution">
    <text evidence="22">The sequence shown here is derived from an EMBL/GenBank/DDBJ whole genome shotgun (WGS) entry which is preliminary data.</text>
</comment>
<evidence type="ECO:0000256" key="7">
    <source>
        <dbReference type="ARBA" id="ARBA00022490"/>
    </source>
</evidence>
<evidence type="ECO:0000256" key="18">
    <source>
        <dbReference type="ARBA" id="ARBA00030800"/>
    </source>
</evidence>
<name>A0ABR5D7E6_9HYPH</name>
<dbReference type="Proteomes" id="UP000032564">
    <property type="component" value="Unassembled WGS sequence"/>
</dbReference>
<dbReference type="InterPro" id="IPR036890">
    <property type="entry name" value="HATPase_C_sf"/>
</dbReference>